<evidence type="ECO:0000313" key="1">
    <source>
        <dbReference type="EMBL" id="VDN11661.1"/>
    </source>
</evidence>
<accession>A0A3P7LZX0</accession>
<evidence type="ECO:0000313" key="2">
    <source>
        <dbReference type="Proteomes" id="UP000281553"/>
    </source>
</evidence>
<reference evidence="1 2" key="1">
    <citation type="submission" date="2018-11" db="EMBL/GenBank/DDBJ databases">
        <authorList>
            <consortium name="Pathogen Informatics"/>
        </authorList>
    </citation>
    <scope>NUCLEOTIDE SEQUENCE [LARGE SCALE GENOMIC DNA]</scope>
</reference>
<name>A0A3P7LZX0_DIBLA</name>
<sequence>MSPVPTGYKAEFEASAERLLAWLDTSAVALELVTMKAANSQEEEGGSHPERNIHEVYTRIIREIADETQTKALVRSLGERYRQELSQGA</sequence>
<dbReference type="AlphaFoldDB" id="A0A3P7LZX0"/>
<protein>
    <submittedName>
        <fullName evidence="1">Uncharacterized protein</fullName>
    </submittedName>
</protein>
<keyword evidence="2" id="KW-1185">Reference proteome</keyword>
<gene>
    <name evidence="1" type="ORF">DILT_LOCUS7492</name>
</gene>
<dbReference type="EMBL" id="UYRU01051976">
    <property type="protein sequence ID" value="VDN11661.1"/>
    <property type="molecule type" value="Genomic_DNA"/>
</dbReference>
<proteinExistence type="predicted"/>
<dbReference type="Proteomes" id="UP000281553">
    <property type="component" value="Unassembled WGS sequence"/>
</dbReference>
<organism evidence="1 2">
    <name type="scientific">Dibothriocephalus latus</name>
    <name type="common">Fish tapeworm</name>
    <name type="synonym">Diphyllobothrium latum</name>
    <dbReference type="NCBI Taxonomy" id="60516"/>
    <lineage>
        <taxon>Eukaryota</taxon>
        <taxon>Metazoa</taxon>
        <taxon>Spiralia</taxon>
        <taxon>Lophotrochozoa</taxon>
        <taxon>Platyhelminthes</taxon>
        <taxon>Cestoda</taxon>
        <taxon>Eucestoda</taxon>
        <taxon>Diphyllobothriidea</taxon>
        <taxon>Diphyllobothriidae</taxon>
        <taxon>Dibothriocephalus</taxon>
    </lineage>
</organism>